<evidence type="ECO:0000256" key="1">
    <source>
        <dbReference type="ARBA" id="ARBA00003171"/>
    </source>
</evidence>
<dbReference type="Proteomes" id="UP001138768">
    <property type="component" value="Unassembled WGS sequence"/>
</dbReference>
<proteinExistence type="inferred from homology"/>
<keyword evidence="9" id="KW-1185">Reference proteome</keyword>
<dbReference type="GO" id="GO:0016163">
    <property type="term" value="F:nitrogenase activity"/>
    <property type="evidence" value="ECO:0007669"/>
    <property type="project" value="InterPro"/>
</dbReference>
<dbReference type="PROSITE" id="PS00699">
    <property type="entry name" value="NITROGENASE_1_1"/>
    <property type="match status" value="1"/>
</dbReference>
<dbReference type="Gene3D" id="6.10.250.1090">
    <property type="match status" value="1"/>
</dbReference>
<dbReference type="InterPro" id="IPR000318">
    <property type="entry name" value="Nase_comp1_CS"/>
</dbReference>
<protein>
    <recommendedName>
        <fullName evidence="4">Nitrogenase iron-molybdenum cofactor biosynthesis protein NifN</fullName>
    </recommendedName>
</protein>
<comment type="similarity">
    <text evidence="3 6">Belongs to the NifD/NifK/NifE/NifN family.</text>
</comment>
<evidence type="ECO:0000256" key="2">
    <source>
        <dbReference type="ARBA" id="ARBA00005155"/>
    </source>
</evidence>
<evidence type="ECO:0000259" key="7">
    <source>
        <dbReference type="Pfam" id="PF00148"/>
    </source>
</evidence>
<evidence type="ECO:0000256" key="3">
    <source>
        <dbReference type="ARBA" id="ARBA00011002"/>
    </source>
</evidence>
<dbReference type="AlphaFoldDB" id="A0A9X1B4H6"/>
<dbReference type="EMBL" id="NRRY01000012">
    <property type="protein sequence ID" value="MBK1618632.1"/>
    <property type="molecule type" value="Genomic_DNA"/>
</dbReference>
<sequence length="490" mass="51894">MADSQPSAPATVAKLTPSIIKRNKALSVGPLKASATLGATLAFLGMRRSIPMLHGSQGCTAFGKIFFIQHFREPMPIQTTAMDQVSTIMGGDESIVEGLATICAKHQPALIGIPTTGLVETQGADVPRAIQMFRSRHPEYAEVAVVPVASPDYSGCLETGFNSAVKAIINALVPKATAAGTRPGRRPRQVNVLAGSALTTGDLEHLKDLLERFRLRPVLLPDLADSLDGHLVDNDYSALTIGGTPIDELATLGDAAATLVIGGSMTGAADLLAKRTGVPDHRFPHLMGLEAMDRFISTLAEISAEPVPERIERQRSQLQDAMLDAHFSIGQGRFAIAADADLLVAFSQLLASMGAETVAAVAPTNAPSLAEVAAAQVKIGDLEDLEQLARANGAEVLITNSHGTHTAERLGIPLLRAGFPQFDHVGGWQRQWIGYQGSRQTLFDLANIMLGLHKGEIAPYRSRLKQWPSAERQGGSFDPSIDPAIGAAVA</sequence>
<dbReference type="NCBIfam" id="TIGR01285">
    <property type="entry name" value="nifN"/>
    <property type="match status" value="1"/>
</dbReference>
<dbReference type="InterPro" id="IPR000510">
    <property type="entry name" value="Nase/OxRdtase_comp1"/>
</dbReference>
<dbReference type="PANTHER" id="PTHR33712:SF7">
    <property type="entry name" value="LIGHT-INDEPENDENT PROTOCHLOROPHYLLIDE REDUCTASE SUBUNIT B"/>
    <property type="match status" value="1"/>
</dbReference>
<evidence type="ECO:0000256" key="5">
    <source>
        <dbReference type="ARBA" id="ARBA00023231"/>
    </source>
</evidence>
<comment type="pathway">
    <text evidence="2">Cofactor biosynthesis; Fe-Mo cofactor biosynthesis.</text>
</comment>
<feature type="domain" description="Nitrogenase/oxidoreductase component 1" evidence="7">
    <location>
        <begin position="34"/>
        <end position="449"/>
    </location>
</feature>
<evidence type="ECO:0000313" key="9">
    <source>
        <dbReference type="Proteomes" id="UP001138768"/>
    </source>
</evidence>
<evidence type="ECO:0000256" key="4">
    <source>
        <dbReference type="ARBA" id="ARBA00013282"/>
    </source>
</evidence>
<dbReference type="InterPro" id="IPR005975">
    <property type="entry name" value="Nase_Mo-Fe_CF"/>
</dbReference>
<keyword evidence="5 6" id="KW-0535">Nitrogen fixation</keyword>
<evidence type="ECO:0000313" key="8">
    <source>
        <dbReference type="EMBL" id="MBK1618632.1"/>
    </source>
</evidence>
<dbReference type="Pfam" id="PF00148">
    <property type="entry name" value="Oxidored_nitro"/>
    <property type="match status" value="1"/>
</dbReference>
<dbReference type="GO" id="GO:0065003">
    <property type="term" value="P:protein-containing complex assembly"/>
    <property type="evidence" value="ECO:0007669"/>
    <property type="project" value="InterPro"/>
</dbReference>
<organism evidence="8 9">
    <name type="scientific">Lamprobacter modestohalophilus</name>
    <dbReference type="NCBI Taxonomy" id="1064514"/>
    <lineage>
        <taxon>Bacteria</taxon>
        <taxon>Pseudomonadati</taxon>
        <taxon>Pseudomonadota</taxon>
        <taxon>Gammaproteobacteria</taxon>
        <taxon>Chromatiales</taxon>
        <taxon>Chromatiaceae</taxon>
        <taxon>Lamprobacter</taxon>
    </lineage>
</organism>
<gene>
    <name evidence="8" type="ORF">CKO42_09335</name>
</gene>
<comment type="caution">
    <text evidence="8">The sequence shown here is derived from an EMBL/GenBank/DDBJ whole genome shotgun (WGS) entry which is preliminary data.</text>
</comment>
<dbReference type="SUPFAM" id="SSF53807">
    <property type="entry name" value="Helical backbone' metal receptor"/>
    <property type="match status" value="1"/>
</dbReference>
<name>A0A9X1B4H6_9GAMM</name>
<dbReference type="InterPro" id="IPR050152">
    <property type="entry name" value="ChlB/BchB/BchZ"/>
</dbReference>
<reference evidence="8 9" key="1">
    <citation type="journal article" date="2020" name="Microorganisms">
        <title>Osmotic Adaptation and Compatible Solute Biosynthesis of Phototrophic Bacteria as Revealed from Genome Analyses.</title>
        <authorList>
            <person name="Imhoff J.F."/>
            <person name="Rahn T."/>
            <person name="Kunzel S."/>
            <person name="Keller A."/>
            <person name="Neulinger S.C."/>
        </authorList>
    </citation>
    <scope>NUCLEOTIDE SEQUENCE [LARGE SCALE GENOMIC DNA]</scope>
    <source>
        <strain evidence="8 9">DSM 25653</strain>
    </source>
</reference>
<dbReference type="PANTHER" id="PTHR33712">
    <property type="entry name" value="LIGHT-INDEPENDENT PROTOCHLOROPHYLLIDE REDUCTASE SUBUNIT B"/>
    <property type="match status" value="1"/>
</dbReference>
<evidence type="ECO:0000256" key="6">
    <source>
        <dbReference type="RuleBase" id="RU004021"/>
    </source>
</evidence>
<accession>A0A9X1B4H6</accession>
<dbReference type="Gene3D" id="3.40.50.1980">
    <property type="entry name" value="Nitrogenase molybdenum iron protein domain"/>
    <property type="match status" value="3"/>
</dbReference>
<dbReference type="RefSeq" id="WP_200242621.1">
    <property type="nucleotide sequence ID" value="NZ_NRRY01000012.1"/>
</dbReference>
<dbReference type="CDD" id="cd01966">
    <property type="entry name" value="Nitrogenase_NifN_1"/>
    <property type="match status" value="1"/>
</dbReference>
<comment type="function">
    <text evidence="1">This protein may play a role in the biosynthesis of the prosthetic group of nitrogenase (FeMo cofactor).</text>
</comment>